<dbReference type="eggNOG" id="arCOG02519">
    <property type="taxonomic scope" value="Archaea"/>
</dbReference>
<feature type="domain" description="Big-1" evidence="2">
    <location>
        <begin position="960"/>
        <end position="1049"/>
    </location>
</feature>
<evidence type="ECO:0000313" key="3">
    <source>
        <dbReference type="EMBL" id="ADC46268.1"/>
    </source>
</evidence>
<dbReference type="InterPro" id="IPR003344">
    <property type="entry name" value="Big_1_dom"/>
</dbReference>
<dbReference type="SMART" id="SM00634">
    <property type="entry name" value="BID_1"/>
    <property type="match status" value="2"/>
</dbReference>
<dbReference type="eggNOG" id="arCOG02486">
    <property type="taxonomic scope" value="Archaea"/>
</dbReference>
<dbReference type="PANTHER" id="PTHR11319">
    <property type="entry name" value="G PROTEIN-COUPLED RECEPTOR-RELATED"/>
    <property type="match status" value="1"/>
</dbReference>
<accession>D3E0M2</accession>
<name>D3E0M2_METRM</name>
<dbReference type="SUPFAM" id="SSF51126">
    <property type="entry name" value="Pectin lyase-like"/>
    <property type="match status" value="2"/>
</dbReference>
<dbReference type="PANTHER" id="PTHR11319:SF35">
    <property type="entry name" value="OUTER MEMBRANE PROTEIN PMPC-RELATED"/>
    <property type="match status" value="1"/>
</dbReference>
<dbReference type="PATRIC" id="fig|634498.28.peg.419"/>
<dbReference type="STRING" id="634498.mru_0417"/>
<dbReference type="SMART" id="SM00710">
    <property type="entry name" value="PbH1"/>
    <property type="match status" value="7"/>
</dbReference>
<dbReference type="EMBL" id="CP001719">
    <property type="protein sequence ID" value="ADC46268.1"/>
    <property type="molecule type" value="Genomic_DNA"/>
</dbReference>
<keyword evidence="4" id="KW-1185">Reference proteome</keyword>
<dbReference type="RefSeq" id="WP_012955219.1">
    <property type="nucleotide sequence ID" value="NC_013790.1"/>
</dbReference>
<dbReference type="InterPro" id="IPR008964">
    <property type="entry name" value="Invasin/intimin_cell_adhesion"/>
</dbReference>
<reference evidence="3 4" key="1">
    <citation type="journal article" date="2010" name="PLoS ONE">
        <title>The genome sequence of the rumen methanogen Methanobrevibacter ruminantium reveals new possibilities for controlling ruminant methane emissions.</title>
        <authorList>
            <person name="Leahy S.C."/>
            <person name="Kelly W.J."/>
            <person name="Altermann E."/>
            <person name="Ronimus R.S."/>
            <person name="Yeoman C.J."/>
            <person name="Pacheco D.M."/>
            <person name="Li D."/>
            <person name="Kong Z."/>
            <person name="McTavish S."/>
            <person name="Sang C."/>
            <person name="Lambie S.C."/>
            <person name="Janssen P.H."/>
            <person name="Dey D."/>
            <person name="Attwood G.T."/>
        </authorList>
    </citation>
    <scope>NUCLEOTIDE SEQUENCE [LARGE SCALE GENOMIC DNA]</scope>
    <source>
        <strain evidence="4">ATCC 35063 / DSM 1093 / JCM 13430 / OCM 146 / M1</strain>
    </source>
</reference>
<comment type="similarity">
    <text evidence="1">Belongs to the intimin/invasin family.</text>
</comment>
<dbReference type="SUPFAM" id="SSF49373">
    <property type="entry name" value="Invasin/intimin cell-adhesion fragments"/>
    <property type="match status" value="2"/>
</dbReference>
<dbReference type="Proteomes" id="UP000008680">
    <property type="component" value="Chromosome"/>
</dbReference>
<sequence>MYISEIEINQNIILNTEGNKIYLNNSPKSNIHDNWFGNTLLNYDEVPYEGCTNWIFLNGESNQVSLENPISFEITFTLSSFNKNTKKISNYDDRKLPFNLTAHAEHGILNPNSNLLGKTTIYETEIINVERIIGNIANIDSEFEIMEFLVTDGTTFYDLNQLINNNSNNEINISGNYTYHDDIDFEFKEGINVNRSLIINGNGFTINGLNSSRIFNINGDNVTINNISLINGNGYEDTYDSDGGAIYWKGADGTLIQSNFTNNSGYNGGAILWEGDNGRIINNTFKNNSAFDGGGAITITVERGIIINNTFTNNSASYDGGAIYLIASSGEIINNTFTNNSGYKGGGMICYADNLSMINNTMESNIASDDNGGAILWEGEIGRIINNTFKNNYASEEGGAISIRGEIGEIINNTFTNNNASYRGGAISIIITSGEIINNTFTNNSGYSGGGILCYGNNVSIINNTMESNIASYDGGALYVSMDYAMIINNTIKNNNASDNGGAIYWDRYKGIISLNTIANNNANHGGAIYYEGYSSNLNYNIILNNKNSEIYFDNVRTFNGSNNWFGNNASNYNLNPNTSFEYDNSPNVTLSDWLFLNGTANPKIVNAFESSQILFKLYSYDGILISEYDNSLITDTKLNLSAERGRFDKTSASFNEPINYTAIEGGRDTIRGAIDKSGYSINLTNRRVSSKIAMDTKEINYSRNASIKLNYNDFAGGNVTIRLMGENNEYLFENMTLNKTIFLGVINRDSYNVRIEYSGDRSFLEENISESLIVNKAGTKIVPTNDTIDLGIGENSKVNYTFYVIDDEGQYITNPEDIGNISFKSDGSAVEVDSKTGEINTIKEGTANILIRFQGDENHLDSNASVYVISSNKIRTKITAENLTTDYKKDDYIIARLTDLTGKPIANAKLIVELNGTNNYTTNSKGEIKVPTKGLDSNEYIAKIIYEGDESYRFSNASVRLIVNKLNTEITANNITTIYNITKELVIRLKDVNGDPVSGVELTVDLNGMNNYTTDDNGQAIVEIKGLIPNNYTAKITFEGNGNYNKASTESDIEILKIPSILNGTDMTVNYKEDKYLTVSLKDKDNKPIHNASISVELEGIKNYTTNSDGQIKVPTSSLPAKNHTAMIRFEGNEIYEKSNATAKITVNKISGKLTASNVTARYGDNQNLVISLKDSKKNPLSGFKVSVDLNGKKNYTTDSSGQIKVSTKDLVPDTYKAIIVFAGNENYTGSNASASVRINRINTTFKYTNMNTIAFDSNIEGRIGEYFRFQLLDEDGKPLSGKQVFIGFNGVKYNRTTNETGEARLQINLKYVNHYTFAIAFLGDDYYKGSFNVALINVTEQIPVLSTSAKTYKSSAKTKTLTATLKSSRGHVLAGKKISFTLNGKVYTANTNSKGLASVKVSLSKKGTYSFTVQFGGDSTYKKVTKSSKLTIK</sequence>
<dbReference type="OrthoDB" id="78475at2157"/>
<dbReference type="Pfam" id="PF13229">
    <property type="entry name" value="Beta_helix"/>
    <property type="match status" value="1"/>
</dbReference>
<dbReference type="InterPro" id="IPR006626">
    <property type="entry name" value="PbH1"/>
</dbReference>
<proteinExistence type="inferred from homology"/>
<dbReference type="InterPro" id="IPR013783">
    <property type="entry name" value="Ig-like_fold"/>
</dbReference>
<dbReference type="eggNOG" id="arCOG02488">
    <property type="taxonomic scope" value="Archaea"/>
</dbReference>
<dbReference type="InterPro" id="IPR011050">
    <property type="entry name" value="Pectin_lyase_fold/virulence"/>
</dbReference>
<dbReference type="InterPro" id="IPR039448">
    <property type="entry name" value="Beta_helix"/>
</dbReference>
<dbReference type="GeneID" id="8770057"/>
<dbReference type="KEGG" id="mru:mru_0417"/>
<evidence type="ECO:0000313" key="4">
    <source>
        <dbReference type="Proteomes" id="UP000008680"/>
    </source>
</evidence>
<organism evidence="3 4">
    <name type="scientific">Methanobrevibacter ruminantium (strain ATCC 35063 / DSM 1093 / JCM 13430 / OCM 146 / M1)</name>
    <name type="common">Methanobacterium ruminantium</name>
    <dbReference type="NCBI Taxonomy" id="634498"/>
    <lineage>
        <taxon>Archaea</taxon>
        <taxon>Methanobacteriati</taxon>
        <taxon>Methanobacteriota</taxon>
        <taxon>Methanomada group</taxon>
        <taxon>Methanobacteria</taxon>
        <taxon>Methanobacteriales</taxon>
        <taxon>Methanobacteriaceae</taxon>
        <taxon>Methanobrevibacter</taxon>
    </lineage>
</organism>
<gene>
    <name evidence="3" type="ordered locus">mru_0417</name>
</gene>
<evidence type="ECO:0000256" key="1">
    <source>
        <dbReference type="ARBA" id="ARBA00010116"/>
    </source>
</evidence>
<dbReference type="Gene3D" id="2.60.40.10">
    <property type="entry name" value="Immunoglobulins"/>
    <property type="match status" value="3"/>
</dbReference>
<evidence type="ECO:0000259" key="2">
    <source>
        <dbReference type="SMART" id="SM00634"/>
    </source>
</evidence>
<feature type="domain" description="Big-1" evidence="2">
    <location>
        <begin position="1347"/>
        <end position="1427"/>
    </location>
</feature>
<dbReference type="HOGENOM" id="CLU_252183_0_0_2"/>
<protein>
    <submittedName>
        <fullName evidence="3">Adhesin-like protein</fullName>
    </submittedName>
</protein>